<evidence type="ECO:0000256" key="1">
    <source>
        <dbReference type="SAM" id="Phobius"/>
    </source>
</evidence>
<protein>
    <recommendedName>
        <fullName evidence="2">DUF7704 domain-containing protein</fullName>
    </recommendedName>
</protein>
<feature type="transmembrane region" description="Helical" evidence="1">
    <location>
        <begin position="186"/>
        <end position="208"/>
    </location>
</feature>
<name>A0A9Q9DPN0_CURCL</name>
<dbReference type="PANTHER" id="PTHR37019:SF1">
    <property type="entry name" value="EXPERA DOMAIN-CONTAINING PROTEIN"/>
    <property type="match status" value="1"/>
</dbReference>
<feature type="transmembrane region" description="Helical" evidence="1">
    <location>
        <begin position="78"/>
        <end position="98"/>
    </location>
</feature>
<dbReference type="PANTHER" id="PTHR37019">
    <property type="entry name" value="CHROMOSOME 1, WHOLE GENOME SHOTGUN SEQUENCE"/>
    <property type="match status" value="1"/>
</dbReference>
<gene>
    <name evidence="3" type="ORF">yc1106_02642</name>
</gene>
<feature type="transmembrane region" description="Helical" evidence="1">
    <location>
        <begin position="146"/>
        <end position="166"/>
    </location>
</feature>
<dbReference type="Pfam" id="PF24803">
    <property type="entry name" value="DUF7704"/>
    <property type="match status" value="1"/>
</dbReference>
<dbReference type="AlphaFoldDB" id="A0A9Q9DPN0"/>
<dbReference type="Proteomes" id="UP001056012">
    <property type="component" value="Chromosome 2"/>
</dbReference>
<organism evidence="3 4">
    <name type="scientific">Curvularia clavata</name>
    <dbReference type="NCBI Taxonomy" id="95742"/>
    <lineage>
        <taxon>Eukaryota</taxon>
        <taxon>Fungi</taxon>
        <taxon>Dikarya</taxon>
        <taxon>Ascomycota</taxon>
        <taxon>Pezizomycotina</taxon>
        <taxon>Dothideomycetes</taxon>
        <taxon>Pleosporomycetidae</taxon>
        <taxon>Pleosporales</taxon>
        <taxon>Pleosporineae</taxon>
        <taxon>Pleosporaceae</taxon>
        <taxon>Curvularia</taxon>
    </lineage>
</organism>
<reference evidence="3" key="1">
    <citation type="submission" date="2021-12" db="EMBL/GenBank/DDBJ databases">
        <title>Curvularia clavata genome.</title>
        <authorList>
            <person name="Cao Y."/>
        </authorList>
    </citation>
    <scope>NUCLEOTIDE SEQUENCE</scope>
    <source>
        <strain evidence="3">Yc1106</strain>
    </source>
</reference>
<evidence type="ECO:0000259" key="2">
    <source>
        <dbReference type="Pfam" id="PF24803"/>
    </source>
</evidence>
<feature type="transmembrane region" description="Helical" evidence="1">
    <location>
        <begin position="118"/>
        <end position="139"/>
    </location>
</feature>
<evidence type="ECO:0000313" key="4">
    <source>
        <dbReference type="Proteomes" id="UP001056012"/>
    </source>
</evidence>
<dbReference type="VEuPathDB" id="FungiDB:yc1106_02642"/>
<keyword evidence="1" id="KW-0812">Transmembrane</keyword>
<feature type="domain" description="DUF7704" evidence="2">
    <location>
        <begin position="70"/>
        <end position="206"/>
    </location>
</feature>
<dbReference type="InterPro" id="IPR056121">
    <property type="entry name" value="DUF7704"/>
</dbReference>
<dbReference type="EMBL" id="CP089275">
    <property type="protein sequence ID" value="USP75368.1"/>
    <property type="molecule type" value="Genomic_DNA"/>
</dbReference>
<dbReference type="OrthoDB" id="5313995at2759"/>
<keyword evidence="4" id="KW-1185">Reference proteome</keyword>
<accession>A0A9Q9DPN0</accession>
<keyword evidence="1" id="KW-0472">Membrane</keyword>
<keyword evidence="1" id="KW-1133">Transmembrane helix</keyword>
<evidence type="ECO:0000313" key="3">
    <source>
        <dbReference type="EMBL" id="USP75368.1"/>
    </source>
</evidence>
<proteinExistence type="predicted"/>
<sequence>MEAKREAVCEELDGVIELKADEGKKLPVNFDLKLTLLHSANLLRIPVTTGEGWRKAILDSKMLSITPSYTHIPSFYRIFFTYLDPLICVWGAYMDFFLPSLVLSSHIPSPPVPDQGHAMVLTQRGGGMLNFGIVSAVLLRYTEDVNVWAIVQVACFVVDLAYYWSVWRVLNSQGRLSPALWRAEDWGSVGITAVAGAVRLAFLMGVGFNRRSVIKGAKGQ</sequence>